<dbReference type="OrthoDB" id="24645at2759"/>
<proteinExistence type="predicted"/>
<reference evidence="1" key="1">
    <citation type="submission" date="2013-04" db="EMBL/GenBank/DDBJ databases">
        <title>The Genome Sequence of Fonticula alba ATCC 38817.</title>
        <authorList>
            <consortium name="The Broad Institute Genomics Platform"/>
            <person name="Russ C."/>
            <person name="Cuomo C."/>
            <person name="Burger G."/>
            <person name="Gray M.W."/>
            <person name="Holland P.W.H."/>
            <person name="King N."/>
            <person name="Lang F.B.F."/>
            <person name="Roger A.J."/>
            <person name="Ruiz-Trillo I."/>
            <person name="Brown M."/>
            <person name="Walker B."/>
            <person name="Young S."/>
            <person name="Zeng Q."/>
            <person name="Gargeya S."/>
            <person name="Fitzgerald M."/>
            <person name="Haas B."/>
            <person name="Abouelleil A."/>
            <person name="Allen A.W."/>
            <person name="Alvarado L."/>
            <person name="Arachchi H.M."/>
            <person name="Berlin A.M."/>
            <person name="Chapman S.B."/>
            <person name="Gainer-Dewar J."/>
            <person name="Goldberg J."/>
            <person name="Griggs A."/>
            <person name="Gujja S."/>
            <person name="Hansen M."/>
            <person name="Howarth C."/>
            <person name="Imamovic A."/>
            <person name="Ireland A."/>
            <person name="Larimer J."/>
            <person name="McCowan C."/>
            <person name="Murphy C."/>
            <person name="Pearson M."/>
            <person name="Poon T.W."/>
            <person name="Priest M."/>
            <person name="Roberts A."/>
            <person name="Saif S."/>
            <person name="Shea T."/>
            <person name="Sisk P."/>
            <person name="Sykes S."/>
            <person name="Wortman J."/>
            <person name="Nusbaum C."/>
            <person name="Birren B."/>
        </authorList>
    </citation>
    <scope>NUCLEOTIDE SEQUENCE [LARGE SCALE GENOMIC DNA]</scope>
    <source>
        <strain evidence="1">ATCC 38817</strain>
    </source>
</reference>
<protein>
    <recommendedName>
        <fullName evidence="3">Structure-specific endonuclease subunit SLX1</fullName>
    </recommendedName>
</protein>
<dbReference type="EMBL" id="KB932202">
    <property type="protein sequence ID" value="KCV71915.1"/>
    <property type="molecule type" value="Genomic_DNA"/>
</dbReference>
<sequence length="297" mass="31186">MVALVYGFPSRLAALQFEWAWQNPHRSRHLTGASEDALPAALPRAPKPGKRPAAGGVTGRLRALAGLLARPAWRCLPLRVHGLPALGDRERRLLGQLMARARELAGKSAAWAPEPAFGPIDQLPFRFPTTGSGEAWNPPAMAPDPEEPRCSVCWRDLRDVPPLAPHRAPPGPGAEVARQLGLDAALLLDEAGVPGPAAGGRPPACAFGPDGRFFVECPTCRAPAHPRCGALFLLGPAAGATPGEGLLLPTAGRCWSTARVTHDPGTPGCLAILAWSECVAAMRTRVKLPPAPSQPGD</sequence>
<dbReference type="RefSeq" id="XP_009493493.1">
    <property type="nucleotide sequence ID" value="XM_009495218.1"/>
</dbReference>
<evidence type="ECO:0000313" key="1">
    <source>
        <dbReference type="EMBL" id="KCV71915.1"/>
    </source>
</evidence>
<accession>A0A058ZBW2</accession>
<dbReference type="GO" id="GO:0033557">
    <property type="term" value="C:Slx1-Slx4 complex"/>
    <property type="evidence" value="ECO:0007669"/>
    <property type="project" value="TreeGrafter"/>
</dbReference>
<name>A0A058ZBW2_FONAL</name>
<evidence type="ECO:0008006" key="3">
    <source>
        <dbReference type="Google" id="ProtNLM"/>
    </source>
</evidence>
<dbReference type="GO" id="GO:0017108">
    <property type="term" value="F:5'-flap endonuclease activity"/>
    <property type="evidence" value="ECO:0007669"/>
    <property type="project" value="TreeGrafter"/>
</dbReference>
<organism evidence="1">
    <name type="scientific">Fonticula alba</name>
    <name type="common">Slime mold</name>
    <dbReference type="NCBI Taxonomy" id="691883"/>
    <lineage>
        <taxon>Eukaryota</taxon>
        <taxon>Rotosphaerida</taxon>
        <taxon>Fonticulaceae</taxon>
        <taxon>Fonticula</taxon>
    </lineage>
</organism>
<gene>
    <name evidence="1" type="ORF">H696_01325</name>
</gene>
<keyword evidence="2" id="KW-1185">Reference proteome</keyword>
<dbReference type="STRING" id="691883.A0A058ZBW2"/>
<dbReference type="Proteomes" id="UP000030693">
    <property type="component" value="Unassembled WGS sequence"/>
</dbReference>
<dbReference type="GeneID" id="20526050"/>
<dbReference type="AlphaFoldDB" id="A0A058ZBW2"/>
<dbReference type="GO" id="GO:0008821">
    <property type="term" value="F:crossover junction DNA endonuclease activity"/>
    <property type="evidence" value="ECO:0007669"/>
    <property type="project" value="TreeGrafter"/>
</dbReference>
<dbReference type="GO" id="GO:0000724">
    <property type="term" value="P:double-strand break repair via homologous recombination"/>
    <property type="evidence" value="ECO:0007669"/>
    <property type="project" value="TreeGrafter"/>
</dbReference>
<dbReference type="PANTHER" id="PTHR20208:SF10">
    <property type="entry name" value="STRUCTURE-SPECIFIC ENDONUCLEASE SUBUNIT SLX1"/>
    <property type="match status" value="1"/>
</dbReference>
<dbReference type="InterPro" id="IPR050381">
    <property type="entry name" value="SLX1_endonuclease"/>
</dbReference>
<dbReference type="PANTHER" id="PTHR20208">
    <property type="entry name" value="STRUCTURE-SPECIFIC ENDONUCLEASE SUBUNIT SLX1"/>
    <property type="match status" value="1"/>
</dbReference>
<evidence type="ECO:0000313" key="2">
    <source>
        <dbReference type="Proteomes" id="UP000030693"/>
    </source>
</evidence>